<dbReference type="SUPFAM" id="SSF48371">
    <property type="entry name" value="ARM repeat"/>
    <property type="match status" value="1"/>
</dbReference>
<dbReference type="FunFam" id="3.30.1010.10:FF:000002">
    <property type="entry name" value="Phosphatidylinositol 3-kinase catalytic subunit type 3"/>
    <property type="match status" value="1"/>
</dbReference>
<accession>A0A199W7H0</accession>
<dbReference type="Gene3D" id="2.60.40.150">
    <property type="entry name" value="C2 domain"/>
    <property type="match status" value="1"/>
</dbReference>
<dbReference type="SMART" id="SM00142">
    <property type="entry name" value="PI3K_C2"/>
    <property type="match status" value="1"/>
</dbReference>
<keyword evidence="6 7" id="KW-0067">ATP-binding</keyword>
<evidence type="ECO:0000256" key="3">
    <source>
        <dbReference type="ARBA" id="ARBA00022679"/>
    </source>
</evidence>
<keyword evidence="3 7" id="KW-0808">Transferase</keyword>
<proteinExistence type="inferred from homology"/>
<dbReference type="PIRSF" id="PIRSF000587">
    <property type="entry name" value="PI3K_Vps34"/>
    <property type="match status" value="1"/>
</dbReference>
<dbReference type="InterPro" id="IPR036940">
    <property type="entry name" value="PI3/4_kinase_cat_sf"/>
</dbReference>
<evidence type="ECO:0000259" key="10">
    <source>
        <dbReference type="PROSITE" id="PS51545"/>
    </source>
</evidence>
<dbReference type="InterPro" id="IPR008290">
    <property type="entry name" value="PI3K_Vps34"/>
</dbReference>
<feature type="domain" description="PIK helical" evidence="10">
    <location>
        <begin position="276"/>
        <end position="451"/>
    </location>
</feature>
<dbReference type="GO" id="GO:0016303">
    <property type="term" value="F:1-phosphatidylinositol-3-kinase activity"/>
    <property type="evidence" value="ECO:0007669"/>
    <property type="project" value="UniProtKB-EC"/>
</dbReference>
<dbReference type="SMART" id="SM00145">
    <property type="entry name" value="PI3Ka"/>
    <property type="match status" value="1"/>
</dbReference>
<dbReference type="InterPro" id="IPR016024">
    <property type="entry name" value="ARM-type_fold"/>
</dbReference>
<dbReference type="PROSITE" id="PS50290">
    <property type="entry name" value="PI3_4_KINASE_3"/>
    <property type="match status" value="1"/>
</dbReference>
<evidence type="ECO:0000313" key="16">
    <source>
        <dbReference type="RefSeq" id="XP_020099907.1"/>
    </source>
</evidence>
<feature type="domain" description="PI3K/PI4K catalytic" evidence="9">
    <location>
        <begin position="534"/>
        <end position="800"/>
    </location>
</feature>
<dbReference type="RefSeq" id="XP_020099906.1">
    <property type="nucleotide sequence ID" value="XM_020244317.1"/>
</dbReference>
<dbReference type="Gene3D" id="3.30.1010.10">
    <property type="entry name" value="Phosphatidylinositol 3-kinase Catalytic Subunit, Chain A, domain 4"/>
    <property type="match status" value="1"/>
</dbReference>
<dbReference type="InterPro" id="IPR018936">
    <property type="entry name" value="PI3/4_kinase_CS"/>
</dbReference>
<dbReference type="GO" id="GO:0000407">
    <property type="term" value="C:phagophore assembly site"/>
    <property type="evidence" value="ECO:0007669"/>
    <property type="project" value="TreeGrafter"/>
</dbReference>
<dbReference type="InterPro" id="IPR015433">
    <property type="entry name" value="PI3/4_kinase"/>
</dbReference>
<evidence type="ECO:0000259" key="9">
    <source>
        <dbReference type="PROSITE" id="PS50290"/>
    </source>
</evidence>
<dbReference type="SUPFAM" id="SSF56112">
    <property type="entry name" value="Protein kinase-like (PK-like)"/>
    <property type="match status" value="1"/>
</dbReference>
<dbReference type="PROSITE" id="PS51545">
    <property type="entry name" value="PIK_HELICAL"/>
    <property type="match status" value="1"/>
</dbReference>
<evidence type="ECO:0000313" key="14">
    <source>
        <dbReference type="Proteomes" id="UP000515123"/>
    </source>
</evidence>
<dbReference type="GO" id="GO:0005768">
    <property type="term" value="C:endosome"/>
    <property type="evidence" value="ECO:0007669"/>
    <property type="project" value="TreeGrafter"/>
</dbReference>
<dbReference type="Proteomes" id="UP000092600">
    <property type="component" value="Unassembled WGS sequence"/>
</dbReference>
<dbReference type="PROSITE" id="PS51547">
    <property type="entry name" value="C2_PI3K"/>
    <property type="match status" value="1"/>
</dbReference>
<keyword evidence="4 7" id="KW-0547">Nucleotide-binding</keyword>
<dbReference type="InterPro" id="IPR035892">
    <property type="entry name" value="C2_domain_sf"/>
</dbReference>
<dbReference type="GO" id="GO:0000045">
    <property type="term" value="P:autophagosome assembly"/>
    <property type="evidence" value="ECO:0007669"/>
    <property type="project" value="TreeGrafter"/>
</dbReference>
<dbReference type="SUPFAM" id="SSF49562">
    <property type="entry name" value="C2 domain (Calcium/lipid-binding domain, CaLB)"/>
    <property type="match status" value="1"/>
</dbReference>
<dbReference type="AlphaFoldDB" id="A0A199W7H0"/>
<dbReference type="GO" id="GO:0034272">
    <property type="term" value="C:phosphatidylinositol 3-kinase complex, class III, type II"/>
    <property type="evidence" value="ECO:0007669"/>
    <property type="project" value="TreeGrafter"/>
</dbReference>
<comment type="catalytic activity">
    <reaction evidence="1">
        <text>a 1,2-diacyl-sn-glycero-3-phospho-(1D-myo-inositol) + ATP = a 1,2-diacyl-sn-glycero-3-phospho-(1D-myo-inositol-3-phosphate) + ADP + H(+)</text>
        <dbReference type="Rhea" id="RHEA:12709"/>
        <dbReference type="ChEBI" id="CHEBI:15378"/>
        <dbReference type="ChEBI" id="CHEBI:30616"/>
        <dbReference type="ChEBI" id="CHEBI:57880"/>
        <dbReference type="ChEBI" id="CHEBI:58088"/>
        <dbReference type="ChEBI" id="CHEBI:456216"/>
        <dbReference type="EC" id="2.7.1.137"/>
    </reaction>
</comment>
<evidence type="ECO:0000256" key="6">
    <source>
        <dbReference type="ARBA" id="ARBA00022840"/>
    </source>
</evidence>
<dbReference type="STRING" id="4615.A0A199W7H0"/>
<dbReference type="GO" id="GO:0048015">
    <property type="term" value="P:phosphatidylinositol-mediated signaling"/>
    <property type="evidence" value="ECO:0007669"/>
    <property type="project" value="TreeGrafter"/>
</dbReference>
<dbReference type="InterPro" id="IPR057756">
    <property type="entry name" value="PI3-kinase_type3/VPS34_cat"/>
</dbReference>
<dbReference type="Proteomes" id="UP000515123">
    <property type="component" value="Linkage group 12"/>
</dbReference>
<dbReference type="InterPro" id="IPR000403">
    <property type="entry name" value="PI3/4_kinase_cat_dom"/>
</dbReference>
<comment type="similarity">
    <text evidence="7 8">Belongs to the PI3/PI4-kinase family.</text>
</comment>
<dbReference type="CDD" id="cd00896">
    <property type="entry name" value="PI3Kc_III"/>
    <property type="match status" value="1"/>
</dbReference>
<dbReference type="GO" id="GO:0005524">
    <property type="term" value="F:ATP binding"/>
    <property type="evidence" value="ECO:0007669"/>
    <property type="project" value="UniProtKB-UniRule"/>
</dbReference>
<keyword evidence="14" id="KW-1185">Reference proteome</keyword>
<evidence type="ECO:0000313" key="12">
    <source>
        <dbReference type="EMBL" id="OAY85402.1"/>
    </source>
</evidence>
<dbReference type="Gene3D" id="1.10.1070.11">
    <property type="entry name" value="Phosphatidylinositol 3-/4-kinase, catalytic domain"/>
    <property type="match status" value="1"/>
</dbReference>
<dbReference type="PANTHER" id="PTHR10048">
    <property type="entry name" value="PHOSPHATIDYLINOSITOL KINASE"/>
    <property type="match status" value="1"/>
</dbReference>
<dbReference type="FunFam" id="1.25.40.70:FF:000012">
    <property type="entry name" value="phosphatidylinositol 3-kinase, root isoform"/>
    <property type="match status" value="1"/>
</dbReference>
<dbReference type="InterPro" id="IPR042236">
    <property type="entry name" value="PI3K_accessory_sf"/>
</dbReference>
<evidence type="ECO:0000256" key="1">
    <source>
        <dbReference type="ARBA" id="ARBA00001498"/>
    </source>
</evidence>
<dbReference type="PANTHER" id="PTHR10048:SF7">
    <property type="entry name" value="PHOSPHATIDYLINOSITOL 3-KINASE CATALYTIC SUBUNIT TYPE 3"/>
    <property type="match status" value="1"/>
</dbReference>
<reference evidence="15 16" key="2">
    <citation type="submission" date="2025-04" db="UniProtKB">
        <authorList>
            <consortium name="RefSeq"/>
        </authorList>
    </citation>
    <scope>IDENTIFICATION</scope>
    <source>
        <tissue evidence="15 16">Leaf</tissue>
    </source>
</reference>
<evidence type="ECO:0000313" key="15">
    <source>
        <dbReference type="RefSeq" id="XP_020099906.1"/>
    </source>
</evidence>
<keyword evidence="5 7" id="KW-0418">Kinase</keyword>
<dbReference type="InterPro" id="IPR001263">
    <property type="entry name" value="PI3K_accessory_dom"/>
</dbReference>
<dbReference type="EC" id="2.7.1.137" evidence="2"/>
<dbReference type="EMBL" id="LSRQ01000099">
    <property type="protein sequence ID" value="OAY85402.1"/>
    <property type="molecule type" value="Genomic_DNA"/>
</dbReference>
<feature type="domain" description="C2 PI3K-type" evidence="11">
    <location>
        <begin position="15"/>
        <end position="179"/>
    </location>
</feature>
<evidence type="ECO:0000256" key="2">
    <source>
        <dbReference type="ARBA" id="ARBA00012073"/>
    </source>
</evidence>
<evidence type="ECO:0000313" key="13">
    <source>
        <dbReference type="Proteomes" id="UP000092600"/>
    </source>
</evidence>
<dbReference type="OrthoDB" id="67688at2759"/>
<name>A0A199W7H0_ANACO</name>
<dbReference type="RefSeq" id="XP_020099907.1">
    <property type="nucleotide sequence ID" value="XM_020244318.1"/>
</dbReference>
<evidence type="ECO:0000256" key="5">
    <source>
        <dbReference type="ARBA" id="ARBA00022777"/>
    </source>
</evidence>
<dbReference type="Pfam" id="PF00454">
    <property type="entry name" value="PI3_PI4_kinase"/>
    <property type="match status" value="1"/>
</dbReference>
<dbReference type="Gene3D" id="1.25.40.70">
    <property type="entry name" value="Phosphatidylinositol 3-kinase, accessory domain (PIK)"/>
    <property type="match status" value="1"/>
</dbReference>
<sequence length="815" mass="93424">MSGGNEFRFFLSCDINLPVTFRIERLDGVLPQSQSPPQRDIDALNKTRSAELFVECALYIDGAPFGLITKTRLESSGPPYCWNERITLSTKYRDLTSKAQLAFTVWDVSSSSEDGLVGGATVFLFNSKKQLKTGRQKLRIWPQKKADGTIPTTTPGKVPKNERGEIERLERLVNKYERGQTQRIDWLDRLTFNSVEKIKEKECNKSENSLLSLVVDFGSFEHRVVFQEPGANFYAPSPVSSTNELVTVWDPEVGRTNPSEHKQLKLARSLTRGIIDRDLKPSINERKAIQRILKYPPTRTLSGDERQLLWKFRFYLMSEKKALTKFLRCVEWSDVQEAKQAVDLMGRWETIDVTDALELLSPVFESEEVRAYAVSVLERADDEELQCYLLQLVQALRFERSDKSRLSLFLVQRSLSNIEIASFLRWYVAVELYDPSYARRFYCTYDMLEDSMMKLEAGANGDDGFKLWQSLVRQTELTAQLCSIMRDVRSIRGGTQKKIEKLRQLLSELHSELTYFDEPIRSPLAPGVHITGIVPSESSIFKSALHPLRLTFRTANGGTCKVIFKKGDDLRQDQLVIQMVSLMDRLLKLENLDLHLTPYRVLATGQDEGMLEFIPSSSLAQILLEHRSIISYLQKFHPDEDGPFGITAQCLETFIKSCAGYSVITYILGIGDRHLDNLLLRDDGRLFHVDFAFILGRDPKPFPPPMKLCKEMVEAMGGAESQYYTRFKSYCCEAYNILRKSSNLILNLFHLMAGSNIPDIASDPEKGILKLQEKFRLDLEDEDSIHFFQDLINDSVSALFPQMVETIHRWAQYWR</sequence>
<evidence type="ECO:0000259" key="11">
    <source>
        <dbReference type="PROSITE" id="PS51547"/>
    </source>
</evidence>
<dbReference type="InterPro" id="IPR002420">
    <property type="entry name" value="PI3K-type_C2_dom"/>
</dbReference>
<dbReference type="SMART" id="SM00146">
    <property type="entry name" value="PI3Kc"/>
    <property type="match status" value="1"/>
</dbReference>
<dbReference type="GO" id="GO:0005777">
    <property type="term" value="C:peroxisome"/>
    <property type="evidence" value="ECO:0007669"/>
    <property type="project" value="TreeGrafter"/>
</dbReference>
<dbReference type="GO" id="GO:0034271">
    <property type="term" value="C:phosphatidylinositol 3-kinase complex, class III, type I"/>
    <property type="evidence" value="ECO:0007669"/>
    <property type="project" value="TreeGrafter"/>
</dbReference>
<dbReference type="Pfam" id="PF00792">
    <property type="entry name" value="PI3K_C2"/>
    <property type="match status" value="1"/>
</dbReference>
<dbReference type="Pfam" id="PF00613">
    <property type="entry name" value="PI3Ka"/>
    <property type="match status" value="1"/>
</dbReference>
<dbReference type="PROSITE" id="PS00915">
    <property type="entry name" value="PI3_4_KINASE_1"/>
    <property type="match status" value="1"/>
</dbReference>
<evidence type="ECO:0000256" key="7">
    <source>
        <dbReference type="PIRNR" id="PIRNR000587"/>
    </source>
</evidence>
<dbReference type="FunFam" id="1.10.1070.11:FF:000014">
    <property type="entry name" value="Phosphatidylinositol 3-kinase, root isoform"/>
    <property type="match status" value="1"/>
</dbReference>
<evidence type="ECO:0000256" key="8">
    <source>
        <dbReference type="PROSITE-ProRule" id="PRU00880"/>
    </source>
</evidence>
<organism evidence="12 13">
    <name type="scientific">Ananas comosus</name>
    <name type="common">Pineapple</name>
    <name type="synonym">Ananas ananas</name>
    <dbReference type="NCBI Taxonomy" id="4615"/>
    <lineage>
        <taxon>Eukaryota</taxon>
        <taxon>Viridiplantae</taxon>
        <taxon>Streptophyta</taxon>
        <taxon>Embryophyta</taxon>
        <taxon>Tracheophyta</taxon>
        <taxon>Spermatophyta</taxon>
        <taxon>Magnoliopsida</taxon>
        <taxon>Liliopsida</taxon>
        <taxon>Poales</taxon>
        <taxon>Bromeliaceae</taxon>
        <taxon>Bromelioideae</taxon>
        <taxon>Ananas</taxon>
    </lineage>
</organism>
<gene>
    <name evidence="15 16" type="primary">LOC109718215</name>
    <name evidence="12" type="ORF">ACMD2_13937</name>
</gene>
<evidence type="ECO:0000256" key="4">
    <source>
        <dbReference type="ARBA" id="ARBA00022741"/>
    </source>
</evidence>
<dbReference type="GO" id="GO:0006897">
    <property type="term" value="P:endocytosis"/>
    <property type="evidence" value="ECO:0007669"/>
    <property type="project" value="TreeGrafter"/>
</dbReference>
<dbReference type="CDD" id="cd00870">
    <property type="entry name" value="PI3Ka_III"/>
    <property type="match status" value="1"/>
</dbReference>
<dbReference type="CDD" id="cd08397">
    <property type="entry name" value="C2_PI3K_class_III"/>
    <property type="match status" value="1"/>
</dbReference>
<reference evidence="12 13" key="1">
    <citation type="journal article" date="2016" name="DNA Res.">
        <title>The draft genome of MD-2 pineapple using hybrid error correction of long reads.</title>
        <authorList>
            <person name="Redwan R.M."/>
            <person name="Saidin A."/>
            <person name="Kumar S.V."/>
        </authorList>
    </citation>
    <scope>NUCLEOTIDE SEQUENCE [LARGE SCALE GENOMIC DNA]</scope>
    <source>
        <strain evidence="13">cv. MD2</strain>
        <tissue evidence="12">Leaf</tissue>
    </source>
</reference>
<protein>
    <recommendedName>
        <fullName evidence="2">phosphatidylinositol 3-kinase</fullName>
        <ecNumber evidence="2">2.7.1.137</ecNumber>
    </recommendedName>
</protein>
<dbReference type="GeneID" id="109718215"/>
<dbReference type="InterPro" id="IPR011009">
    <property type="entry name" value="Kinase-like_dom_sf"/>
</dbReference>
<dbReference type="FunFam" id="2.60.40.150:FF:000171">
    <property type="entry name" value="Phosphatidylinositol 3-kinase VPS34"/>
    <property type="match status" value="1"/>
</dbReference>
<dbReference type="PROSITE" id="PS00916">
    <property type="entry name" value="PI3_4_KINASE_2"/>
    <property type="match status" value="1"/>
</dbReference>